<protein>
    <submittedName>
        <fullName evidence="2">Uncharacterized protein</fullName>
    </submittedName>
</protein>
<name>M7ZJ90_TRIUA</name>
<feature type="compositionally biased region" description="Basic and acidic residues" evidence="1">
    <location>
        <begin position="125"/>
        <end position="144"/>
    </location>
</feature>
<dbReference type="EMBL" id="KD251755">
    <property type="protein sequence ID" value="EMS48149.1"/>
    <property type="molecule type" value="Genomic_DNA"/>
</dbReference>
<dbReference type="AlphaFoldDB" id="M7ZJ90"/>
<evidence type="ECO:0000313" key="2">
    <source>
        <dbReference type="EMBL" id="EMS48149.1"/>
    </source>
</evidence>
<reference evidence="2" key="1">
    <citation type="journal article" date="2013" name="Nature">
        <title>Draft genome of the wheat A-genome progenitor Triticum urartu.</title>
        <authorList>
            <person name="Ling H.Q."/>
            <person name="Zhao S."/>
            <person name="Liu D."/>
            <person name="Wang J."/>
            <person name="Sun H."/>
            <person name="Zhang C."/>
            <person name="Fan H."/>
            <person name="Li D."/>
            <person name="Dong L."/>
            <person name="Tao Y."/>
            <person name="Gao C."/>
            <person name="Wu H."/>
            <person name="Li Y."/>
            <person name="Cui Y."/>
            <person name="Guo X."/>
            <person name="Zheng S."/>
            <person name="Wang B."/>
            <person name="Yu K."/>
            <person name="Liang Q."/>
            <person name="Yang W."/>
            <person name="Lou X."/>
            <person name="Chen J."/>
            <person name="Feng M."/>
            <person name="Jian J."/>
            <person name="Zhang X."/>
            <person name="Luo G."/>
            <person name="Jiang Y."/>
            <person name="Liu J."/>
            <person name="Wang Z."/>
            <person name="Sha Y."/>
            <person name="Zhang B."/>
            <person name="Wu H."/>
            <person name="Tang D."/>
            <person name="Shen Q."/>
            <person name="Xue P."/>
            <person name="Zou S."/>
            <person name="Wang X."/>
            <person name="Liu X."/>
            <person name="Wang F."/>
            <person name="Yang Y."/>
            <person name="An X."/>
            <person name="Dong Z."/>
            <person name="Zhang K."/>
            <person name="Zhang X."/>
            <person name="Luo M.C."/>
            <person name="Dvorak J."/>
            <person name="Tong Y."/>
            <person name="Wang J."/>
            <person name="Yang H."/>
            <person name="Li Z."/>
            <person name="Wang D."/>
            <person name="Zhang A."/>
            <person name="Wang J."/>
        </authorList>
    </citation>
    <scope>NUCLEOTIDE SEQUENCE</scope>
</reference>
<proteinExistence type="predicted"/>
<feature type="compositionally biased region" description="Polar residues" evidence="1">
    <location>
        <begin position="152"/>
        <end position="164"/>
    </location>
</feature>
<feature type="compositionally biased region" description="Basic and acidic residues" evidence="1">
    <location>
        <begin position="201"/>
        <end position="217"/>
    </location>
</feature>
<evidence type="ECO:0000256" key="1">
    <source>
        <dbReference type="SAM" id="MobiDB-lite"/>
    </source>
</evidence>
<gene>
    <name evidence="2" type="ORF">TRIUR3_04924</name>
</gene>
<accession>M7ZJ90</accession>
<feature type="region of interest" description="Disordered" evidence="1">
    <location>
        <begin position="125"/>
        <end position="168"/>
    </location>
</feature>
<feature type="region of interest" description="Disordered" evidence="1">
    <location>
        <begin position="192"/>
        <end position="238"/>
    </location>
</feature>
<sequence>MTCVFYNLYSWKIRFRIRYGKSTHVERTKCMQKIVCGCSPKNLGSPKEATHIPAVVPWISEGLSVAASNSCREVCPDVVSTILDLNGLPDSCNALVDSRPVDEQRRPTVIRMNAKEFALNTAAVRREAQKEPVIQGRERDRCREAPTPLQSPPGTGNQETTASCSGMPKKRRAILDRADVKGSAIGNLAGLLAPLRKHKPERPTSSRDKPLFDDRALKSSKKKQNENIGETVGCGSSK</sequence>
<organism evidence="2">
    <name type="scientific">Triticum urartu</name>
    <name type="common">Red wild einkorn</name>
    <name type="synonym">Crithodium urartu</name>
    <dbReference type="NCBI Taxonomy" id="4572"/>
    <lineage>
        <taxon>Eukaryota</taxon>
        <taxon>Viridiplantae</taxon>
        <taxon>Streptophyta</taxon>
        <taxon>Embryophyta</taxon>
        <taxon>Tracheophyta</taxon>
        <taxon>Spermatophyta</taxon>
        <taxon>Magnoliopsida</taxon>
        <taxon>Liliopsida</taxon>
        <taxon>Poales</taxon>
        <taxon>Poaceae</taxon>
        <taxon>BOP clade</taxon>
        <taxon>Pooideae</taxon>
        <taxon>Triticodae</taxon>
        <taxon>Triticeae</taxon>
        <taxon>Triticinae</taxon>
        <taxon>Triticum</taxon>
    </lineage>
</organism>